<evidence type="ECO:0000313" key="10">
    <source>
        <dbReference type="EMBL" id="PIS12693.1"/>
    </source>
</evidence>
<dbReference type="GO" id="GO:0016763">
    <property type="term" value="F:pentosyltransferase activity"/>
    <property type="evidence" value="ECO:0007669"/>
    <property type="project" value="TreeGrafter"/>
</dbReference>
<dbReference type="GO" id="GO:0009103">
    <property type="term" value="P:lipopolysaccharide biosynthetic process"/>
    <property type="evidence" value="ECO:0007669"/>
    <property type="project" value="UniProtKB-ARBA"/>
</dbReference>
<evidence type="ECO:0000259" key="9">
    <source>
        <dbReference type="Pfam" id="PF13231"/>
    </source>
</evidence>
<dbReference type="Pfam" id="PF13231">
    <property type="entry name" value="PMT_2"/>
    <property type="match status" value="1"/>
</dbReference>
<organism evidence="10 11">
    <name type="scientific">candidate division WWE3 bacterium CG09_land_8_20_14_0_10_39_24</name>
    <dbReference type="NCBI Taxonomy" id="1975088"/>
    <lineage>
        <taxon>Bacteria</taxon>
        <taxon>Katanobacteria</taxon>
    </lineage>
</organism>
<proteinExistence type="predicted"/>
<keyword evidence="6 8" id="KW-1133">Transmembrane helix</keyword>
<dbReference type="InterPro" id="IPR038731">
    <property type="entry name" value="RgtA/B/C-like"/>
</dbReference>
<comment type="subcellular location">
    <subcellularLocation>
        <location evidence="1">Cell membrane</location>
        <topology evidence="1">Multi-pass membrane protein</topology>
    </subcellularLocation>
</comment>
<feature type="transmembrane region" description="Helical" evidence="8">
    <location>
        <begin position="12"/>
        <end position="30"/>
    </location>
</feature>
<gene>
    <name evidence="10" type="ORF">COT69_02700</name>
</gene>
<dbReference type="EMBL" id="PEZN01000039">
    <property type="protein sequence ID" value="PIS12693.1"/>
    <property type="molecule type" value="Genomic_DNA"/>
</dbReference>
<evidence type="ECO:0000256" key="4">
    <source>
        <dbReference type="ARBA" id="ARBA00022679"/>
    </source>
</evidence>
<feature type="domain" description="Glycosyltransferase RgtA/B/C/D-like" evidence="9">
    <location>
        <begin position="117"/>
        <end position="250"/>
    </location>
</feature>
<keyword evidence="4" id="KW-0808">Transferase</keyword>
<accession>A0A2H0WJ35</accession>
<feature type="transmembrane region" description="Helical" evidence="8">
    <location>
        <begin position="365"/>
        <end position="382"/>
    </location>
</feature>
<dbReference type="AlphaFoldDB" id="A0A2H0WJ35"/>
<feature type="transmembrane region" description="Helical" evidence="8">
    <location>
        <begin position="394"/>
        <end position="414"/>
    </location>
</feature>
<name>A0A2H0WJ35_UNCKA</name>
<protein>
    <recommendedName>
        <fullName evidence="9">Glycosyltransferase RgtA/B/C/D-like domain-containing protein</fullName>
    </recommendedName>
</protein>
<keyword evidence="7 8" id="KW-0472">Membrane</keyword>
<dbReference type="GO" id="GO:0005886">
    <property type="term" value="C:plasma membrane"/>
    <property type="evidence" value="ECO:0007669"/>
    <property type="project" value="UniProtKB-SubCell"/>
</dbReference>
<evidence type="ECO:0000256" key="1">
    <source>
        <dbReference type="ARBA" id="ARBA00004651"/>
    </source>
</evidence>
<keyword evidence="3" id="KW-0328">Glycosyltransferase</keyword>
<sequence>MIIGLFMKTKICFSFKNVFVLLGLSFVYLIPRIVRLGFDIINIDYPLWDNRATNFFIYLKTFNFIETYRASHPGVSLMWVGGGAIEIFSRLYEHFFQALPVINEYIIFPWRSLFIKLALVFSILFVYLLAAFLISRIFNKKSAVLFFIFLSLEPYVLAHDRIFHLEGLLTAFIFVSGLFSMYFWKKKELKYLVFAAIFASFSFLTKTTGIFAFLFFFLCAVVMFNHEKKILFRKTLAVFLGFVFLFCFFVFMFFPAMWVSPLDILSRMFLGNLSLLETGHSQYFLGNWSDNPGLLFYPLVFLFKSSPILTFWVFGFLAYVLWKLGVVKRTHKFSRKNLKEKVLIILFVLFYVVEISLSPKKVPRYILPIYPPLLLLMSISFVEIYEKCKNLKKYIVIFMFLAVLSLVLTVHKTFPDFLAYTNPVLGGMKKADYYIGNKHFGFGLREVADYMNKKPYANEIKLIFDGDGSIGPFFLGMSRNSTYIYRDHISTADYFLLPYYLLDTDAMYLEYKKDFVLEKVFNVNSYPYWYLFRNVRIE</sequence>
<keyword evidence="5 8" id="KW-0812">Transmembrane</keyword>
<evidence type="ECO:0000256" key="7">
    <source>
        <dbReference type="ARBA" id="ARBA00023136"/>
    </source>
</evidence>
<reference evidence="11" key="1">
    <citation type="submission" date="2017-09" db="EMBL/GenBank/DDBJ databases">
        <title>Depth-based differentiation of microbial function through sediment-hosted aquifers and enrichment of novel symbionts in the deep terrestrial subsurface.</title>
        <authorList>
            <person name="Probst A.J."/>
            <person name="Ladd B."/>
            <person name="Jarett J.K."/>
            <person name="Geller-Mcgrath D.E."/>
            <person name="Sieber C.M.K."/>
            <person name="Emerson J.B."/>
            <person name="Anantharaman K."/>
            <person name="Thomas B.C."/>
            <person name="Malmstrom R."/>
            <person name="Stieglmeier M."/>
            <person name="Klingl A."/>
            <person name="Woyke T."/>
            <person name="Ryan C.M."/>
            <person name="Banfield J.F."/>
        </authorList>
    </citation>
    <scope>NUCLEOTIDE SEQUENCE [LARGE SCALE GENOMIC DNA]</scope>
</reference>
<evidence type="ECO:0000256" key="6">
    <source>
        <dbReference type="ARBA" id="ARBA00022989"/>
    </source>
</evidence>
<feature type="transmembrane region" description="Helical" evidence="8">
    <location>
        <begin position="295"/>
        <end position="322"/>
    </location>
</feature>
<dbReference type="Proteomes" id="UP000230787">
    <property type="component" value="Unassembled WGS sequence"/>
</dbReference>
<evidence type="ECO:0000313" key="11">
    <source>
        <dbReference type="Proteomes" id="UP000230787"/>
    </source>
</evidence>
<feature type="transmembrane region" description="Helical" evidence="8">
    <location>
        <begin position="342"/>
        <end position="359"/>
    </location>
</feature>
<keyword evidence="2" id="KW-1003">Cell membrane</keyword>
<dbReference type="PANTHER" id="PTHR33908">
    <property type="entry name" value="MANNOSYLTRANSFERASE YKCB-RELATED"/>
    <property type="match status" value="1"/>
</dbReference>
<dbReference type="InterPro" id="IPR050297">
    <property type="entry name" value="LipidA_mod_glycosyltrf_83"/>
</dbReference>
<feature type="transmembrane region" description="Helical" evidence="8">
    <location>
        <begin position="165"/>
        <end position="185"/>
    </location>
</feature>
<feature type="transmembrane region" description="Helical" evidence="8">
    <location>
        <begin position="113"/>
        <end position="135"/>
    </location>
</feature>
<evidence type="ECO:0000256" key="3">
    <source>
        <dbReference type="ARBA" id="ARBA00022676"/>
    </source>
</evidence>
<evidence type="ECO:0000256" key="2">
    <source>
        <dbReference type="ARBA" id="ARBA00022475"/>
    </source>
</evidence>
<comment type="caution">
    <text evidence="10">The sequence shown here is derived from an EMBL/GenBank/DDBJ whole genome shotgun (WGS) entry which is preliminary data.</text>
</comment>
<evidence type="ECO:0000256" key="5">
    <source>
        <dbReference type="ARBA" id="ARBA00022692"/>
    </source>
</evidence>
<feature type="transmembrane region" description="Helical" evidence="8">
    <location>
        <begin position="191"/>
        <end position="224"/>
    </location>
</feature>
<feature type="transmembrane region" description="Helical" evidence="8">
    <location>
        <begin position="236"/>
        <end position="258"/>
    </location>
</feature>
<dbReference type="PANTHER" id="PTHR33908:SF11">
    <property type="entry name" value="MEMBRANE PROTEIN"/>
    <property type="match status" value="1"/>
</dbReference>
<evidence type="ECO:0000256" key="8">
    <source>
        <dbReference type="SAM" id="Phobius"/>
    </source>
</evidence>